<sequence length="272" mass="29448">MSSRLRLLPVLMLSAALLLGLKVVGFGNGLDAVTGFALAYAEEGGAMEKDAAAGGESMEPAMEESAAAKTGEMAAGETMAGEMMTGEMADGVVVKGADGMPLNAGGEFTPSKLQVLKNLSERRKELEARARELDMRERLISAAEKRVGDRFKELEAVEEKIAAHFGKKDDETKMRVEGLVKMYSAMKPKDAARIFERLDMDVLLQLANMMNERKMAAIMAEMDPVTAQELTVEIALPKPLPAELQEMAAQFEKTAPAMKAQMEDKDAKSVEN</sequence>
<dbReference type="STRING" id="1333998.M2A_1229"/>
<dbReference type="eggNOG" id="COG3334">
    <property type="taxonomic scope" value="Bacteria"/>
</dbReference>
<gene>
    <name evidence="1" type="ORF">M2A_1229</name>
</gene>
<name>A0A081B9L2_9HYPH</name>
<reference evidence="1 2" key="1">
    <citation type="submission" date="2014-07" db="EMBL/GenBank/DDBJ databases">
        <title>Tepidicaulis marinum gen. nov., sp. nov., a novel marine bacterium denitrifying nitrate to nitrous oxide strictly under microaerobic conditions.</title>
        <authorList>
            <person name="Takeuchi M."/>
            <person name="Yamagishi T."/>
            <person name="Kamagata Y."/>
            <person name="Oshima K."/>
            <person name="Hattori M."/>
            <person name="Katayama T."/>
            <person name="Hanada S."/>
            <person name="Tamaki H."/>
            <person name="Marumo K."/>
            <person name="Maeda H."/>
            <person name="Nedachi M."/>
            <person name="Iwasaki W."/>
            <person name="Suwa Y."/>
            <person name="Sakata S."/>
        </authorList>
    </citation>
    <scope>NUCLEOTIDE SEQUENCE [LARGE SCALE GENOMIC DNA]</scope>
    <source>
        <strain evidence="1 2">MA2</strain>
    </source>
</reference>
<keyword evidence="2" id="KW-1185">Reference proteome</keyword>
<dbReference type="Proteomes" id="UP000028702">
    <property type="component" value="Unassembled WGS sequence"/>
</dbReference>
<proteinExistence type="predicted"/>
<evidence type="ECO:0000313" key="2">
    <source>
        <dbReference type="Proteomes" id="UP000028702"/>
    </source>
</evidence>
<organism evidence="1 2">
    <name type="scientific">Tepidicaulis marinus</name>
    <dbReference type="NCBI Taxonomy" id="1333998"/>
    <lineage>
        <taxon>Bacteria</taxon>
        <taxon>Pseudomonadati</taxon>
        <taxon>Pseudomonadota</taxon>
        <taxon>Alphaproteobacteria</taxon>
        <taxon>Hyphomicrobiales</taxon>
        <taxon>Parvibaculaceae</taxon>
        <taxon>Tepidicaulis</taxon>
    </lineage>
</organism>
<dbReference type="RefSeq" id="WP_045444532.1">
    <property type="nucleotide sequence ID" value="NZ_BBIO01000005.1"/>
</dbReference>
<dbReference type="SUPFAM" id="SSF158791">
    <property type="entry name" value="MgtE N-terminal domain-like"/>
    <property type="match status" value="1"/>
</dbReference>
<accession>A0A081B9L2</accession>
<protein>
    <submittedName>
        <fullName evidence="1">Conserved protein</fullName>
    </submittedName>
</protein>
<dbReference type="EMBL" id="BBIO01000005">
    <property type="protein sequence ID" value="GAK44730.1"/>
    <property type="molecule type" value="Genomic_DNA"/>
</dbReference>
<evidence type="ECO:0000313" key="1">
    <source>
        <dbReference type="EMBL" id="GAK44730.1"/>
    </source>
</evidence>
<dbReference type="AlphaFoldDB" id="A0A081B9L2"/>
<comment type="caution">
    <text evidence="1">The sequence shown here is derived from an EMBL/GenBank/DDBJ whole genome shotgun (WGS) entry which is preliminary data.</text>
</comment>